<dbReference type="OrthoDB" id="5899875at2"/>
<organism evidence="2 3">
    <name type="scientific">Shewanella maritima</name>
    <dbReference type="NCBI Taxonomy" id="2520507"/>
    <lineage>
        <taxon>Bacteria</taxon>
        <taxon>Pseudomonadati</taxon>
        <taxon>Pseudomonadota</taxon>
        <taxon>Gammaproteobacteria</taxon>
        <taxon>Alteromonadales</taxon>
        <taxon>Shewanellaceae</taxon>
        <taxon>Shewanella</taxon>
    </lineage>
</organism>
<evidence type="ECO:0000259" key="1">
    <source>
        <dbReference type="Pfam" id="PF20658"/>
    </source>
</evidence>
<evidence type="ECO:0000313" key="2">
    <source>
        <dbReference type="EMBL" id="QBF82895.1"/>
    </source>
</evidence>
<dbReference type="AlphaFoldDB" id="A0A411PH79"/>
<dbReference type="GO" id="GO:0005829">
    <property type="term" value="C:cytosol"/>
    <property type="evidence" value="ECO:0007669"/>
    <property type="project" value="TreeGrafter"/>
</dbReference>
<dbReference type="RefSeq" id="WP_130599479.1">
    <property type="nucleotide sequence ID" value="NZ_CP036200.1"/>
</dbReference>
<dbReference type="PANTHER" id="PTHR42739">
    <property type="entry name" value="MALATE SYNTHASE G"/>
    <property type="match status" value="1"/>
</dbReference>
<dbReference type="Gene3D" id="2.170.170.11">
    <property type="entry name" value="Malate synthase G - maily-beta sub-domain"/>
    <property type="match status" value="1"/>
</dbReference>
<feature type="domain" description="Malate synthase G alpha-beta insertion" evidence="1">
    <location>
        <begin position="34"/>
        <end position="99"/>
    </location>
</feature>
<dbReference type="KEGG" id="smai:EXU30_09435"/>
<dbReference type="Pfam" id="PF20658">
    <property type="entry name" value="MSG_insertion"/>
    <property type="match status" value="1"/>
</dbReference>
<sequence>MNMSTPLHTTAAHNLSNFIEEQIVACTNQPTRTAKAKQFLDEQFPLTKGSHADVCSYVVYYTHLLAFMKDGTQCGLQNPCQFVALSGHKESPTSLVFKHNDTHVEICFDRNGLIGANDQAHIDDIQVTLPIKNLPTPFKQWVSMLNTQSQPTKGNCKLFTAKDGSDYRINQS</sequence>
<keyword evidence="3" id="KW-1185">Reference proteome</keyword>
<dbReference type="Proteomes" id="UP000291106">
    <property type="component" value="Chromosome"/>
</dbReference>
<dbReference type="PANTHER" id="PTHR42739:SF1">
    <property type="entry name" value="MALATE SYNTHASE G"/>
    <property type="match status" value="1"/>
</dbReference>
<evidence type="ECO:0000313" key="3">
    <source>
        <dbReference type="Proteomes" id="UP000291106"/>
    </source>
</evidence>
<protein>
    <submittedName>
        <fullName evidence="2">Malate synthase</fullName>
    </submittedName>
</protein>
<dbReference type="GO" id="GO:0009436">
    <property type="term" value="P:glyoxylate catabolic process"/>
    <property type="evidence" value="ECO:0007669"/>
    <property type="project" value="TreeGrafter"/>
</dbReference>
<dbReference type="EMBL" id="CP036200">
    <property type="protein sequence ID" value="QBF82895.1"/>
    <property type="molecule type" value="Genomic_DNA"/>
</dbReference>
<dbReference type="SUPFAM" id="SSF51645">
    <property type="entry name" value="Malate synthase G"/>
    <property type="match status" value="1"/>
</dbReference>
<dbReference type="GO" id="GO:0006097">
    <property type="term" value="P:glyoxylate cycle"/>
    <property type="evidence" value="ECO:0007669"/>
    <property type="project" value="InterPro"/>
</dbReference>
<name>A0A411PH79_9GAMM</name>
<reference evidence="2 3" key="1">
    <citation type="submission" date="2019-02" db="EMBL/GenBank/DDBJ databases">
        <title>Shewanella sp. D4-2 isolated from Dokdo Island.</title>
        <authorList>
            <person name="Baek K."/>
        </authorList>
    </citation>
    <scope>NUCLEOTIDE SEQUENCE [LARGE SCALE GENOMIC DNA]</scope>
    <source>
        <strain evidence="2 3">D4-2</strain>
    </source>
</reference>
<dbReference type="GO" id="GO:0000287">
    <property type="term" value="F:magnesium ion binding"/>
    <property type="evidence" value="ECO:0007669"/>
    <property type="project" value="TreeGrafter"/>
</dbReference>
<dbReference type="InterPro" id="IPR011076">
    <property type="entry name" value="Malate_synth_sf"/>
</dbReference>
<dbReference type="NCBIfam" id="NF006511">
    <property type="entry name" value="PRK08951.1"/>
    <property type="match status" value="1"/>
</dbReference>
<dbReference type="GO" id="GO:0004474">
    <property type="term" value="F:malate synthase activity"/>
    <property type="evidence" value="ECO:0007669"/>
    <property type="project" value="InterPro"/>
</dbReference>
<accession>A0A411PH79</accession>
<dbReference type="InterPro" id="IPR006253">
    <property type="entry name" value="Malate_synthG"/>
</dbReference>
<dbReference type="InterPro" id="IPR048357">
    <property type="entry name" value="MSG_insertion"/>
</dbReference>
<proteinExistence type="predicted"/>
<gene>
    <name evidence="2" type="ORF">EXU30_09435</name>
</gene>